<feature type="binding site" evidence="4">
    <location>
        <position position="192"/>
    </location>
    <ligand>
        <name>Fe cation</name>
        <dbReference type="ChEBI" id="CHEBI:24875"/>
    </ligand>
</feature>
<dbReference type="HAMAP" id="MF_00163">
    <property type="entry name" value="Pep_deformylase"/>
    <property type="match status" value="1"/>
</dbReference>
<proteinExistence type="inferred from homology"/>
<dbReference type="RefSeq" id="WP_221400558.1">
    <property type="nucleotide sequence ID" value="NZ_FCOR01000004.1"/>
</dbReference>
<dbReference type="GO" id="GO:0046872">
    <property type="term" value="F:metal ion binding"/>
    <property type="evidence" value="ECO:0007669"/>
    <property type="project" value="UniProtKB-KW"/>
</dbReference>
<keyword evidence="7" id="KW-1185">Reference proteome</keyword>
<evidence type="ECO:0000256" key="1">
    <source>
        <dbReference type="ARBA" id="ARBA00010759"/>
    </source>
</evidence>
<evidence type="ECO:0000313" key="7">
    <source>
        <dbReference type="Proteomes" id="UP000182761"/>
    </source>
</evidence>
<reference evidence="6 7" key="1">
    <citation type="submission" date="2016-01" db="EMBL/GenBank/DDBJ databases">
        <authorList>
            <person name="McClelland M."/>
            <person name="Jain A."/>
            <person name="Saraogi P."/>
            <person name="Mendelson R."/>
            <person name="Westerman R."/>
            <person name="SanMiguel P."/>
            <person name="Csonka L."/>
        </authorList>
    </citation>
    <scope>NUCLEOTIDE SEQUENCE [LARGE SCALE GENOMIC DNA]</scope>
    <source>
        <strain evidence="6 7">R-53146</strain>
    </source>
</reference>
<dbReference type="STRING" id="1586267.GCA_001418685_00730"/>
<feature type="signal peptide" evidence="5">
    <location>
        <begin position="1"/>
        <end position="28"/>
    </location>
</feature>
<dbReference type="EC" id="3.5.1.88" evidence="4"/>
<dbReference type="PRINTS" id="PR01576">
    <property type="entry name" value="PDEFORMYLASE"/>
</dbReference>
<dbReference type="Proteomes" id="UP000182761">
    <property type="component" value="Unassembled WGS sequence"/>
</dbReference>
<dbReference type="NCBIfam" id="TIGR00079">
    <property type="entry name" value="pept_deformyl"/>
    <property type="match status" value="1"/>
</dbReference>
<dbReference type="PANTHER" id="PTHR10458">
    <property type="entry name" value="PEPTIDE DEFORMYLASE"/>
    <property type="match status" value="1"/>
</dbReference>
<organism evidence="6 7">
    <name type="scientific">Apibacter mensalis</name>
    <dbReference type="NCBI Taxonomy" id="1586267"/>
    <lineage>
        <taxon>Bacteria</taxon>
        <taxon>Pseudomonadati</taxon>
        <taxon>Bacteroidota</taxon>
        <taxon>Flavobacteriia</taxon>
        <taxon>Flavobacteriales</taxon>
        <taxon>Weeksellaceae</taxon>
        <taxon>Apibacter</taxon>
    </lineage>
</organism>
<evidence type="ECO:0000256" key="2">
    <source>
        <dbReference type="ARBA" id="ARBA00022723"/>
    </source>
</evidence>
<dbReference type="PIRSF" id="PIRSF004749">
    <property type="entry name" value="Pep_def"/>
    <property type="match status" value="1"/>
</dbReference>
<dbReference type="PROSITE" id="PS51257">
    <property type="entry name" value="PROKAR_LIPOPROTEIN"/>
    <property type="match status" value="1"/>
</dbReference>
<dbReference type="PANTHER" id="PTHR10458:SF22">
    <property type="entry name" value="PEPTIDE DEFORMYLASE"/>
    <property type="match status" value="1"/>
</dbReference>
<evidence type="ECO:0000256" key="3">
    <source>
        <dbReference type="ARBA" id="ARBA00022801"/>
    </source>
</evidence>
<dbReference type="AlphaFoldDB" id="A0A0X3ANF1"/>
<feature type="chain" id="PRO_5007049771" description="Peptide deformylase" evidence="5">
    <location>
        <begin position="29"/>
        <end position="206"/>
    </location>
</feature>
<dbReference type="EMBL" id="FCOR01000004">
    <property type="protein sequence ID" value="CVK15896.1"/>
    <property type="molecule type" value="Genomic_DNA"/>
</dbReference>
<comment type="function">
    <text evidence="4">Removes the formyl group from the N-terminal Met of newly synthesized proteins. Requires at least a dipeptide for an efficient rate of reaction. N-terminal L-methionine is a prerequisite for activity but the enzyme has broad specificity at other positions.</text>
</comment>
<feature type="binding site" evidence="4">
    <location>
        <position position="140"/>
    </location>
    <ligand>
        <name>Fe cation</name>
        <dbReference type="ChEBI" id="CHEBI:24875"/>
    </ligand>
</feature>
<name>A0A0X3ANF1_9FLAO</name>
<keyword evidence="2 4" id="KW-0479">Metal-binding</keyword>
<accession>A0A0X3ANF1</accession>
<sequence>MIKSTTKKMYKIAYLVLFIMLTSCTSSFSSSEKEIIYHSPDSPARVLQITNKNDSLILRAPSKNIKNVKKNKDIEPLVKKLYLTMLEEGGIGIAAPQIGINKNIFLFTRLDKEENSVEVAINPKIISHSSEIICFHNDGCLSVPDKYGNSGRFSWIEVEYTDQNKQKVTHKFLGGSRSEDYTGIIFQHEYDHLQGKLYIDKPCVSK</sequence>
<feature type="active site" evidence="4">
    <location>
        <position position="189"/>
    </location>
</feature>
<evidence type="ECO:0000256" key="4">
    <source>
        <dbReference type="HAMAP-Rule" id="MF_00163"/>
    </source>
</evidence>
<dbReference type="Gene3D" id="3.90.45.10">
    <property type="entry name" value="Peptide deformylase"/>
    <property type="match status" value="1"/>
</dbReference>
<keyword evidence="3 4" id="KW-0378">Hydrolase</keyword>
<dbReference type="InterPro" id="IPR036821">
    <property type="entry name" value="Peptide_deformylase_sf"/>
</dbReference>
<keyword evidence="4" id="KW-0408">Iron</keyword>
<dbReference type="SUPFAM" id="SSF56420">
    <property type="entry name" value="Peptide deformylase"/>
    <property type="match status" value="1"/>
</dbReference>
<keyword evidence="5" id="KW-0732">Signal</keyword>
<comment type="similarity">
    <text evidence="1 4">Belongs to the polypeptide deformylase family.</text>
</comment>
<dbReference type="CDD" id="cd00487">
    <property type="entry name" value="Pep_deformylase"/>
    <property type="match status" value="1"/>
</dbReference>
<feature type="binding site" evidence="4">
    <location>
        <position position="188"/>
    </location>
    <ligand>
        <name>Fe cation</name>
        <dbReference type="ChEBI" id="CHEBI:24875"/>
    </ligand>
</feature>
<dbReference type="GO" id="GO:0006412">
    <property type="term" value="P:translation"/>
    <property type="evidence" value="ECO:0007669"/>
    <property type="project" value="UniProtKB-UniRule"/>
</dbReference>
<dbReference type="InterPro" id="IPR023635">
    <property type="entry name" value="Peptide_deformylase"/>
</dbReference>
<evidence type="ECO:0000256" key="5">
    <source>
        <dbReference type="SAM" id="SignalP"/>
    </source>
</evidence>
<comment type="catalytic activity">
    <reaction evidence="4">
        <text>N-terminal N-formyl-L-methionyl-[peptide] + H2O = N-terminal L-methionyl-[peptide] + formate</text>
        <dbReference type="Rhea" id="RHEA:24420"/>
        <dbReference type="Rhea" id="RHEA-COMP:10639"/>
        <dbReference type="Rhea" id="RHEA-COMP:10640"/>
        <dbReference type="ChEBI" id="CHEBI:15377"/>
        <dbReference type="ChEBI" id="CHEBI:15740"/>
        <dbReference type="ChEBI" id="CHEBI:49298"/>
        <dbReference type="ChEBI" id="CHEBI:64731"/>
        <dbReference type="EC" id="3.5.1.88"/>
    </reaction>
</comment>
<protein>
    <recommendedName>
        <fullName evidence="4">Peptide deformylase</fullName>
        <shortName evidence="4">PDF</shortName>
        <ecNumber evidence="4">3.5.1.88</ecNumber>
    </recommendedName>
    <alternativeName>
        <fullName evidence="4">Polypeptide deformylase</fullName>
    </alternativeName>
</protein>
<dbReference type="Pfam" id="PF01327">
    <property type="entry name" value="Pep_deformylase"/>
    <property type="match status" value="1"/>
</dbReference>
<dbReference type="GO" id="GO:0042586">
    <property type="term" value="F:peptide deformylase activity"/>
    <property type="evidence" value="ECO:0007669"/>
    <property type="project" value="UniProtKB-UniRule"/>
</dbReference>
<comment type="cofactor">
    <cofactor evidence="4">
        <name>Fe(2+)</name>
        <dbReference type="ChEBI" id="CHEBI:29033"/>
    </cofactor>
    <text evidence="4">Binds 1 Fe(2+) ion.</text>
</comment>
<evidence type="ECO:0000313" key="6">
    <source>
        <dbReference type="EMBL" id="CVK15896.1"/>
    </source>
</evidence>
<keyword evidence="4" id="KW-0648">Protein biosynthesis</keyword>
<gene>
    <name evidence="4" type="primary">def</name>
    <name evidence="6" type="ORF">Ga0061079_10413</name>
</gene>